<gene>
    <name evidence="9" type="ORF">GCM10010841_13330</name>
</gene>
<keyword evidence="6 8" id="KW-1133">Transmembrane helix</keyword>
<keyword evidence="7 8" id="KW-0472">Membrane</keyword>
<keyword evidence="10" id="KW-1185">Reference proteome</keyword>
<evidence type="ECO:0000256" key="6">
    <source>
        <dbReference type="ARBA" id="ARBA00022989"/>
    </source>
</evidence>
<keyword evidence="3" id="KW-0813">Transport</keyword>
<comment type="subcellular location">
    <subcellularLocation>
        <location evidence="1">Cell membrane</location>
        <topology evidence="1">Multi-pass membrane protein</topology>
    </subcellularLocation>
</comment>
<proteinExistence type="inferred from homology"/>
<organism evidence="9 10">
    <name type="scientific">Deinococcus aerophilus</name>
    <dbReference type="NCBI Taxonomy" id="522488"/>
    <lineage>
        <taxon>Bacteria</taxon>
        <taxon>Thermotogati</taxon>
        <taxon>Deinococcota</taxon>
        <taxon>Deinococci</taxon>
        <taxon>Deinococcales</taxon>
        <taxon>Deinococcaceae</taxon>
        <taxon>Deinococcus</taxon>
    </lineage>
</organism>
<feature type="transmembrane region" description="Helical" evidence="8">
    <location>
        <begin position="193"/>
        <end position="212"/>
    </location>
</feature>
<evidence type="ECO:0000256" key="2">
    <source>
        <dbReference type="ARBA" id="ARBA00009773"/>
    </source>
</evidence>
<evidence type="ECO:0000256" key="1">
    <source>
        <dbReference type="ARBA" id="ARBA00004651"/>
    </source>
</evidence>
<protein>
    <submittedName>
        <fullName evidence="9">AI-2E family transporter</fullName>
    </submittedName>
</protein>
<keyword evidence="5 8" id="KW-0812">Transmembrane</keyword>
<dbReference type="RefSeq" id="WP_188902641.1">
    <property type="nucleotide sequence ID" value="NZ_BMOM01000007.1"/>
</dbReference>
<feature type="transmembrane region" description="Helical" evidence="8">
    <location>
        <begin position="95"/>
        <end position="115"/>
    </location>
</feature>
<dbReference type="EMBL" id="BMOM01000007">
    <property type="protein sequence ID" value="GGM06399.1"/>
    <property type="molecule type" value="Genomic_DNA"/>
</dbReference>
<sequence>MTRPPPPPSPVRPPSAGRDWRAAQDVRDLLRRLWAIPLVRLVAYAALLLLAARALLWGTRLLAGVLLTVLGAYALAFLVNPILEWLEHRRVGRMVGVLVLLLLIFGLTTLLVMTLSQQITGLISGIPVIAINLKVALFNVLDRLDRIPGVEGLKGSVSTYIDEQTSNITQNAGPLLERLLNSGPNVLNTLSNLVGWLGQLGFIITLAAYFMLDYDRVGASLLRVFPRQAQPTVLRLAEDVSRSFGGFLRGQLLLMLTGALLSALGLLALGVPNALALGALSGLLSLVPYAGIVVAAAVAMLQAIPQGTAIIALVAGLYFIINQLQGNVLGPLIMGRVVRLSPAAILIALLVGLALAGPLGAIIAIPTATLFKRWLERYWMTSPAYTGQPGAVPADTDPPRR</sequence>
<dbReference type="Pfam" id="PF01594">
    <property type="entry name" value="AI-2E_transport"/>
    <property type="match status" value="1"/>
</dbReference>
<dbReference type="InterPro" id="IPR002549">
    <property type="entry name" value="AI-2E-like"/>
</dbReference>
<keyword evidence="4" id="KW-1003">Cell membrane</keyword>
<evidence type="ECO:0000256" key="8">
    <source>
        <dbReference type="SAM" id="Phobius"/>
    </source>
</evidence>
<evidence type="ECO:0000313" key="10">
    <source>
        <dbReference type="Proteomes" id="UP000661918"/>
    </source>
</evidence>
<feature type="transmembrane region" description="Helical" evidence="8">
    <location>
        <begin position="61"/>
        <end position="83"/>
    </location>
</feature>
<reference evidence="10" key="1">
    <citation type="journal article" date="2019" name="Int. J. Syst. Evol. Microbiol.">
        <title>The Global Catalogue of Microorganisms (GCM) 10K type strain sequencing project: providing services to taxonomists for standard genome sequencing and annotation.</title>
        <authorList>
            <consortium name="The Broad Institute Genomics Platform"/>
            <consortium name="The Broad Institute Genome Sequencing Center for Infectious Disease"/>
            <person name="Wu L."/>
            <person name="Ma J."/>
        </authorList>
    </citation>
    <scope>NUCLEOTIDE SEQUENCE [LARGE SCALE GENOMIC DNA]</scope>
    <source>
        <strain evidence="10">JCM 15443</strain>
    </source>
</reference>
<feature type="transmembrane region" description="Helical" evidence="8">
    <location>
        <begin position="252"/>
        <end position="271"/>
    </location>
</feature>
<evidence type="ECO:0000256" key="4">
    <source>
        <dbReference type="ARBA" id="ARBA00022475"/>
    </source>
</evidence>
<dbReference type="PANTHER" id="PTHR21716:SF53">
    <property type="entry name" value="PERMEASE PERM-RELATED"/>
    <property type="match status" value="1"/>
</dbReference>
<dbReference type="Proteomes" id="UP000661918">
    <property type="component" value="Unassembled WGS sequence"/>
</dbReference>
<evidence type="ECO:0000256" key="5">
    <source>
        <dbReference type="ARBA" id="ARBA00022692"/>
    </source>
</evidence>
<accession>A0ABQ2GPF4</accession>
<evidence type="ECO:0000256" key="3">
    <source>
        <dbReference type="ARBA" id="ARBA00022448"/>
    </source>
</evidence>
<dbReference type="PANTHER" id="PTHR21716">
    <property type="entry name" value="TRANSMEMBRANE PROTEIN"/>
    <property type="match status" value="1"/>
</dbReference>
<evidence type="ECO:0000256" key="7">
    <source>
        <dbReference type="ARBA" id="ARBA00023136"/>
    </source>
</evidence>
<feature type="transmembrane region" description="Helical" evidence="8">
    <location>
        <begin position="33"/>
        <end position="55"/>
    </location>
</feature>
<feature type="transmembrane region" description="Helical" evidence="8">
    <location>
        <begin position="345"/>
        <end position="371"/>
    </location>
</feature>
<feature type="transmembrane region" description="Helical" evidence="8">
    <location>
        <begin position="308"/>
        <end position="325"/>
    </location>
</feature>
<comment type="caution">
    <text evidence="9">The sequence shown here is derived from an EMBL/GenBank/DDBJ whole genome shotgun (WGS) entry which is preliminary data.</text>
</comment>
<evidence type="ECO:0000313" key="9">
    <source>
        <dbReference type="EMBL" id="GGM06399.1"/>
    </source>
</evidence>
<feature type="transmembrane region" description="Helical" evidence="8">
    <location>
        <begin position="277"/>
        <end position="301"/>
    </location>
</feature>
<name>A0ABQ2GPF4_9DEIO</name>
<comment type="similarity">
    <text evidence="2">Belongs to the autoinducer-2 exporter (AI-2E) (TC 2.A.86) family.</text>
</comment>